<dbReference type="Gene3D" id="3.40.50.450">
    <property type="match status" value="1"/>
</dbReference>
<feature type="domain" description="DprA winged helix" evidence="3">
    <location>
        <begin position="311"/>
        <end position="364"/>
    </location>
</feature>
<dbReference type="PANTHER" id="PTHR43022:SF1">
    <property type="entry name" value="PROTEIN SMF"/>
    <property type="match status" value="1"/>
</dbReference>
<dbReference type="EMBL" id="QYZD01000017">
    <property type="protein sequence ID" value="RJG22281.1"/>
    <property type="molecule type" value="Genomic_DNA"/>
</dbReference>
<dbReference type="GO" id="GO:0009294">
    <property type="term" value="P:DNA-mediated transformation"/>
    <property type="evidence" value="ECO:0007669"/>
    <property type="project" value="InterPro"/>
</dbReference>
<dbReference type="InterPro" id="IPR003488">
    <property type="entry name" value="DprA"/>
</dbReference>
<evidence type="ECO:0000259" key="3">
    <source>
        <dbReference type="Pfam" id="PF17782"/>
    </source>
</evidence>
<evidence type="ECO:0000313" key="4">
    <source>
        <dbReference type="EMBL" id="RJG22281.1"/>
    </source>
</evidence>
<dbReference type="PANTHER" id="PTHR43022">
    <property type="entry name" value="PROTEIN SMF"/>
    <property type="match status" value="1"/>
</dbReference>
<accession>A0A3A3GEC3</accession>
<dbReference type="InterPro" id="IPR041614">
    <property type="entry name" value="DprA_WH"/>
</dbReference>
<proteinExistence type="inferred from homology"/>
<dbReference type="Proteomes" id="UP000266177">
    <property type="component" value="Unassembled WGS sequence"/>
</dbReference>
<comment type="similarity">
    <text evidence="1">Belongs to the DprA/Smf family.</text>
</comment>
<sequence>MGNWTERELVFALNEIIGIGWHTIRALGDRVGFTGLADWLNRPASDWAELGIKPSMARKLAGGFRADRLEDRLELANTAKIEWITRWDEGYPPLLQEIPQPPWILYGKGDWTVLSSDAIAIVGTRNPTVYGKKVALQLAEQLGCAGFLIVSGLARGIDACSHEGALIQGRTAAVMGTAFDRIYPYENANLARRIAESGIVITEYPLGTPSHPGLFPRRNRIIAGLTLGTVVVEAAMGSGALITADFATESFREVFVVPGPVTSPKSAGPLFLMRNGARPIAHAEDIMEELKARLTTVTLPYNNGTVGFTESEPLTEEERRICELIRLEGSTFEELLLASGLPFAELHRILLSLQLKQRVREAQGAVYHSIWI</sequence>
<reference evidence="4 5" key="1">
    <citation type="submission" date="2018-09" db="EMBL/GenBank/DDBJ databases">
        <title>Paenibacillus SK2017-BO5.</title>
        <authorList>
            <person name="Piskunova J.V."/>
            <person name="Dubiley S.A."/>
            <person name="Severinov K.V."/>
        </authorList>
    </citation>
    <scope>NUCLEOTIDE SEQUENCE [LARGE SCALE GENOMIC DNA]</scope>
    <source>
        <strain evidence="4 5">BO5</strain>
    </source>
</reference>
<evidence type="ECO:0000256" key="1">
    <source>
        <dbReference type="ARBA" id="ARBA00006525"/>
    </source>
</evidence>
<comment type="caution">
    <text evidence="4">The sequence shown here is derived from an EMBL/GenBank/DDBJ whole genome shotgun (WGS) entry which is preliminary data.</text>
</comment>
<dbReference type="NCBIfam" id="TIGR00732">
    <property type="entry name" value="dprA"/>
    <property type="match status" value="1"/>
</dbReference>
<dbReference type="InterPro" id="IPR036388">
    <property type="entry name" value="WH-like_DNA-bd_sf"/>
</dbReference>
<feature type="domain" description="Smf/DprA SLOG" evidence="2">
    <location>
        <begin position="83"/>
        <end position="290"/>
    </location>
</feature>
<evidence type="ECO:0000313" key="5">
    <source>
        <dbReference type="Proteomes" id="UP000266177"/>
    </source>
</evidence>
<evidence type="ECO:0000259" key="2">
    <source>
        <dbReference type="Pfam" id="PF02481"/>
    </source>
</evidence>
<dbReference type="Pfam" id="PF17782">
    <property type="entry name" value="WHD_DprA"/>
    <property type="match status" value="1"/>
</dbReference>
<protein>
    <submittedName>
        <fullName evidence="4">DNA-protecting protein DprA</fullName>
    </submittedName>
</protein>
<organism evidence="4 5">
    <name type="scientific">Paenibacillus thiaminolyticus</name>
    <name type="common">Bacillus thiaminolyticus</name>
    <dbReference type="NCBI Taxonomy" id="49283"/>
    <lineage>
        <taxon>Bacteria</taxon>
        <taxon>Bacillati</taxon>
        <taxon>Bacillota</taxon>
        <taxon>Bacilli</taxon>
        <taxon>Bacillales</taxon>
        <taxon>Paenibacillaceae</taxon>
        <taxon>Paenibacillus</taxon>
    </lineage>
</organism>
<name>A0A3A3GEC3_PANTH</name>
<dbReference type="OrthoDB" id="9785707at2"/>
<dbReference type="Pfam" id="PF02481">
    <property type="entry name" value="DNA_processg_A"/>
    <property type="match status" value="1"/>
</dbReference>
<gene>
    <name evidence="4" type="primary">dprA</name>
    <name evidence="4" type="ORF">DQX05_17975</name>
</gene>
<dbReference type="InterPro" id="IPR057666">
    <property type="entry name" value="DrpA_SLOG"/>
</dbReference>
<dbReference type="Gene3D" id="1.10.10.10">
    <property type="entry name" value="Winged helix-like DNA-binding domain superfamily/Winged helix DNA-binding domain"/>
    <property type="match status" value="1"/>
</dbReference>
<dbReference type="RefSeq" id="WP_119794894.1">
    <property type="nucleotide sequence ID" value="NZ_QYZD01000017.1"/>
</dbReference>
<dbReference type="AlphaFoldDB" id="A0A3A3GEC3"/>
<dbReference type="SUPFAM" id="SSF102405">
    <property type="entry name" value="MCP/YpsA-like"/>
    <property type="match status" value="1"/>
</dbReference>